<accession>A0A4Y7PFN2</accession>
<evidence type="ECO:0000313" key="2">
    <source>
        <dbReference type="EMBL" id="TDL14234.1"/>
    </source>
</evidence>
<protein>
    <submittedName>
        <fullName evidence="2">Uncharacterized protein</fullName>
    </submittedName>
</protein>
<dbReference type="EMBL" id="ML170367">
    <property type="protein sequence ID" value="TDL14234.1"/>
    <property type="molecule type" value="Genomic_DNA"/>
</dbReference>
<feature type="region of interest" description="Disordered" evidence="1">
    <location>
        <begin position="1"/>
        <end position="58"/>
    </location>
</feature>
<keyword evidence="3" id="KW-1185">Reference proteome</keyword>
<dbReference type="VEuPathDB" id="FungiDB:BD410DRAFT_809899"/>
<dbReference type="STRING" id="50990.A0A4Y7PFN2"/>
<evidence type="ECO:0000256" key="1">
    <source>
        <dbReference type="SAM" id="MobiDB-lite"/>
    </source>
</evidence>
<dbReference type="Proteomes" id="UP000294933">
    <property type="component" value="Unassembled WGS sequence"/>
</dbReference>
<feature type="compositionally biased region" description="Polar residues" evidence="1">
    <location>
        <begin position="41"/>
        <end position="58"/>
    </location>
</feature>
<dbReference type="AlphaFoldDB" id="A0A4Y7PFN2"/>
<name>A0A4Y7PFN2_9AGAM</name>
<evidence type="ECO:0000313" key="3">
    <source>
        <dbReference type="Proteomes" id="UP000294933"/>
    </source>
</evidence>
<dbReference type="OrthoDB" id="2689033at2759"/>
<sequence length="300" mass="33940">MESRESGPVIISRGSFAKHRRSDKHKDAALRHNLTPAGRSGPTSAHSGNVADASSSQSVLPPAILNKIATLSGEIETYQHEKDDWDLNSSANVLEDFTWDNEDFYDSMGRPVNFSAGTVNSRHDDQLWREAANYGVYEQLDSGNEQRQALHDEEQAEADDDLVTNYFPLTQDNFQGLEDQIDSEVLDHIVESQREIDHDHLWYPHGSKAMFILDLIDNLPRLRLSDDHLRLIIWAMKECGAQDVPSFYALRKRQEAMTKEAGVKTLEYQSPNGNIFYMNDVAPILVTSPVLQYTTKSTFL</sequence>
<gene>
    <name evidence="2" type="ORF">BD410DRAFT_809899</name>
</gene>
<proteinExistence type="predicted"/>
<reference evidence="2 3" key="1">
    <citation type="submission" date="2018-06" db="EMBL/GenBank/DDBJ databases">
        <title>A transcriptomic atlas of mushroom development highlights an independent origin of complex multicellularity.</title>
        <authorList>
            <consortium name="DOE Joint Genome Institute"/>
            <person name="Krizsan K."/>
            <person name="Almasi E."/>
            <person name="Merenyi Z."/>
            <person name="Sahu N."/>
            <person name="Viragh M."/>
            <person name="Koszo T."/>
            <person name="Mondo S."/>
            <person name="Kiss B."/>
            <person name="Balint B."/>
            <person name="Kues U."/>
            <person name="Barry K."/>
            <person name="Hegedus J.C."/>
            <person name="Henrissat B."/>
            <person name="Johnson J."/>
            <person name="Lipzen A."/>
            <person name="Ohm R."/>
            <person name="Nagy I."/>
            <person name="Pangilinan J."/>
            <person name="Yan J."/>
            <person name="Xiong Y."/>
            <person name="Grigoriev I.V."/>
            <person name="Hibbett D.S."/>
            <person name="Nagy L.G."/>
        </authorList>
    </citation>
    <scope>NUCLEOTIDE SEQUENCE [LARGE SCALE GENOMIC DNA]</scope>
    <source>
        <strain evidence="2 3">SZMC22713</strain>
    </source>
</reference>
<organism evidence="2 3">
    <name type="scientific">Rickenella mellea</name>
    <dbReference type="NCBI Taxonomy" id="50990"/>
    <lineage>
        <taxon>Eukaryota</taxon>
        <taxon>Fungi</taxon>
        <taxon>Dikarya</taxon>
        <taxon>Basidiomycota</taxon>
        <taxon>Agaricomycotina</taxon>
        <taxon>Agaricomycetes</taxon>
        <taxon>Hymenochaetales</taxon>
        <taxon>Rickenellaceae</taxon>
        <taxon>Rickenella</taxon>
    </lineage>
</organism>